<name>A0ABC8QWB4_9AQUA</name>
<dbReference type="Proteomes" id="UP001642360">
    <property type="component" value="Unassembled WGS sequence"/>
</dbReference>
<dbReference type="AlphaFoldDB" id="A0ABC8QWB4"/>
<evidence type="ECO:0000313" key="1">
    <source>
        <dbReference type="EMBL" id="CAK9137043.1"/>
    </source>
</evidence>
<sequence>MSNSLTDQLFDLELALTMVDDSAGVIQISDLSSSHRNDMPTMTASGFCREGDESFDLDQALTMVDDSTSVVEISDSSAPHRNDIQTSAWKASDQATVANKFHVATYIMKFVSPSGFLSTILALCAGSNFSVSGDRKNIR</sequence>
<evidence type="ECO:0000313" key="2">
    <source>
        <dbReference type="Proteomes" id="UP001642360"/>
    </source>
</evidence>
<accession>A0ABC8QWB4</accession>
<gene>
    <name evidence="1" type="ORF">ILEXP_LOCUS4066</name>
</gene>
<comment type="caution">
    <text evidence="1">The sequence shown here is derived from an EMBL/GenBank/DDBJ whole genome shotgun (WGS) entry which is preliminary data.</text>
</comment>
<organism evidence="1 2">
    <name type="scientific">Ilex paraguariensis</name>
    <name type="common">yerba mate</name>
    <dbReference type="NCBI Taxonomy" id="185542"/>
    <lineage>
        <taxon>Eukaryota</taxon>
        <taxon>Viridiplantae</taxon>
        <taxon>Streptophyta</taxon>
        <taxon>Embryophyta</taxon>
        <taxon>Tracheophyta</taxon>
        <taxon>Spermatophyta</taxon>
        <taxon>Magnoliopsida</taxon>
        <taxon>eudicotyledons</taxon>
        <taxon>Gunneridae</taxon>
        <taxon>Pentapetalae</taxon>
        <taxon>asterids</taxon>
        <taxon>campanulids</taxon>
        <taxon>Aquifoliales</taxon>
        <taxon>Aquifoliaceae</taxon>
        <taxon>Ilex</taxon>
    </lineage>
</organism>
<reference evidence="1 2" key="1">
    <citation type="submission" date="2024-02" db="EMBL/GenBank/DDBJ databases">
        <authorList>
            <person name="Vignale AGUSTIN F."/>
            <person name="Sosa J E."/>
            <person name="Modenutti C."/>
        </authorList>
    </citation>
    <scope>NUCLEOTIDE SEQUENCE [LARGE SCALE GENOMIC DNA]</scope>
</reference>
<protein>
    <submittedName>
        <fullName evidence="1">Uncharacterized protein</fullName>
    </submittedName>
</protein>
<dbReference type="EMBL" id="CAUOFW020000799">
    <property type="protein sequence ID" value="CAK9137043.1"/>
    <property type="molecule type" value="Genomic_DNA"/>
</dbReference>
<proteinExistence type="predicted"/>
<keyword evidence="2" id="KW-1185">Reference proteome</keyword>